<evidence type="ECO:0000313" key="2">
    <source>
        <dbReference type="EMBL" id="TKT88818.1"/>
    </source>
</evidence>
<evidence type="ECO:0000313" key="3">
    <source>
        <dbReference type="Proteomes" id="UP000304900"/>
    </source>
</evidence>
<reference evidence="2 3" key="1">
    <citation type="submission" date="2019-05" db="EMBL/GenBank/DDBJ databases">
        <title>Dyadobacter AR-3-8 sp. nov., isolated from arctic soil.</title>
        <authorList>
            <person name="Chaudhary D.K."/>
        </authorList>
    </citation>
    <scope>NUCLEOTIDE SEQUENCE [LARGE SCALE GENOMIC DNA]</scope>
    <source>
        <strain evidence="2 3">AR-3-8</strain>
    </source>
</reference>
<sequence>MRFSKDECTKEENLAIRAWFKRIKIKRHFMLTAREKSLLEVKMLLEIDSKIEANERSVLGKNLFTGFIIYAGIAASLVMAGFLIKKYKSTGGLIKNESPFDLNQSTKMSFIIREAG</sequence>
<comment type="caution">
    <text evidence="2">The sequence shown here is derived from an EMBL/GenBank/DDBJ whole genome shotgun (WGS) entry which is preliminary data.</text>
</comment>
<keyword evidence="1" id="KW-0472">Membrane</keyword>
<dbReference type="EMBL" id="SZVO01000013">
    <property type="protein sequence ID" value="TKT88818.1"/>
    <property type="molecule type" value="Genomic_DNA"/>
</dbReference>
<dbReference type="RefSeq" id="WP_137342672.1">
    <property type="nucleotide sequence ID" value="NZ_BSQH01000019.1"/>
</dbReference>
<proteinExistence type="predicted"/>
<feature type="transmembrane region" description="Helical" evidence="1">
    <location>
        <begin position="63"/>
        <end position="84"/>
    </location>
</feature>
<evidence type="ECO:0000256" key="1">
    <source>
        <dbReference type="SAM" id="Phobius"/>
    </source>
</evidence>
<accession>A0A4U6CZJ8</accession>
<protein>
    <submittedName>
        <fullName evidence="2">Uncharacterized protein</fullName>
    </submittedName>
</protein>
<keyword evidence="1" id="KW-1133">Transmembrane helix</keyword>
<organism evidence="2 3">
    <name type="scientific">Dyadobacter frigoris</name>
    <dbReference type="NCBI Taxonomy" id="2576211"/>
    <lineage>
        <taxon>Bacteria</taxon>
        <taxon>Pseudomonadati</taxon>
        <taxon>Bacteroidota</taxon>
        <taxon>Cytophagia</taxon>
        <taxon>Cytophagales</taxon>
        <taxon>Spirosomataceae</taxon>
        <taxon>Dyadobacter</taxon>
    </lineage>
</organism>
<keyword evidence="1" id="KW-0812">Transmembrane</keyword>
<gene>
    <name evidence="2" type="ORF">FDK13_24565</name>
</gene>
<dbReference type="AlphaFoldDB" id="A0A4U6CZJ8"/>
<keyword evidence="3" id="KW-1185">Reference proteome</keyword>
<name>A0A4U6CZJ8_9BACT</name>
<dbReference type="Proteomes" id="UP000304900">
    <property type="component" value="Unassembled WGS sequence"/>
</dbReference>